<dbReference type="InterPro" id="IPR027385">
    <property type="entry name" value="Beta-barrel_OMP"/>
</dbReference>
<evidence type="ECO:0000313" key="5">
    <source>
        <dbReference type="Proteomes" id="UP000253420"/>
    </source>
</evidence>
<feature type="domain" description="Outer membrane protein beta-barrel" evidence="3">
    <location>
        <begin position="52"/>
        <end position="274"/>
    </location>
</feature>
<keyword evidence="1 2" id="KW-0732">Signal</keyword>
<accession>A0A368K3A7</accession>
<reference evidence="4 5" key="1">
    <citation type="submission" date="2018-07" db="EMBL/GenBank/DDBJ databases">
        <title>The draft genome of Phyllobacterium salinisoli.</title>
        <authorList>
            <person name="Liu L."/>
            <person name="Li L."/>
            <person name="Zhang X."/>
            <person name="Liang L."/>
        </authorList>
    </citation>
    <scope>NUCLEOTIDE SEQUENCE [LARGE SCALE GENOMIC DNA]</scope>
    <source>
        <strain evidence="4 5">LLAN61</strain>
    </source>
</reference>
<dbReference type="RefSeq" id="WP_114440362.1">
    <property type="nucleotide sequence ID" value="NZ_QOZG01000004.1"/>
</dbReference>
<name>A0A368K3A7_9HYPH</name>
<sequence length="298" mass="32054">MTSKKQILIAAFSGPLMAGLVTGAASAADYAPVYAQPEAPVIVEQAPMPVASGWYLRGDVGHSFDAKGDGSYGVWDEGSGTSTEFDYDEIKLRGNTDFSVGVGYRFNQYLRADATLAYWKRDVFGSSSAFGDTVTFDDTSKASAWEMMANAYIDLVTWGKVTPYIGGGLGFTRVKYGTMKNRSWCNVAGPGCTDYWADHGGLTSTRFTWALMAGMTVDITASTKFDFGYRYSHIKGGKAFGWDASDLAAGASGTQGRDDGFGVHQVRAGLRYEFGGPQAAYQPEPLPVYNEGPAPVYK</sequence>
<evidence type="ECO:0000256" key="2">
    <source>
        <dbReference type="SAM" id="SignalP"/>
    </source>
</evidence>
<feature type="chain" id="PRO_5017082951" evidence="2">
    <location>
        <begin position="28"/>
        <end position="298"/>
    </location>
</feature>
<evidence type="ECO:0000313" key="4">
    <source>
        <dbReference type="EMBL" id="RCS23721.1"/>
    </source>
</evidence>
<dbReference type="Proteomes" id="UP000253420">
    <property type="component" value="Unassembled WGS sequence"/>
</dbReference>
<dbReference type="SUPFAM" id="SSF56925">
    <property type="entry name" value="OMPA-like"/>
    <property type="match status" value="1"/>
</dbReference>
<comment type="caution">
    <text evidence="4">The sequence shown here is derived from an EMBL/GenBank/DDBJ whole genome shotgun (WGS) entry which is preliminary data.</text>
</comment>
<gene>
    <name evidence="4" type="ORF">DUT91_10555</name>
</gene>
<dbReference type="InterPro" id="IPR011250">
    <property type="entry name" value="OMP/PagP_B-barrel"/>
</dbReference>
<keyword evidence="5" id="KW-1185">Reference proteome</keyword>
<organism evidence="4 5">
    <name type="scientific">Phyllobacterium salinisoli</name>
    <dbReference type="NCBI Taxonomy" id="1899321"/>
    <lineage>
        <taxon>Bacteria</taxon>
        <taxon>Pseudomonadati</taxon>
        <taxon>Pseudomonadota</taxon>
        <taxon>Alphaproteobacteria</taxon>
        <taxon>Hyphomicrobiales</taxon>
        <taxon>Phyllobacteriaceae</taxon>
        <taxon>Phyllobacterium</taxon>
    </lineage>
</organism>
<dbReference type="OrthoDB" id="5643626at2"/>
<feature type="signal peptide" evidence="2">
    <location>
        <begin position="1"/>
        <end position="27"/>
    </location>
</feature>
<proteinExistence type="predicted"/>
<evidence type="ECO:0000259" key="3">
    <source>
        <dbReference type="Pfam" id="PF13505"/>
    </source>
</evidence>
<dbReference type="Pfam" id="PF13505">
    <property type="entry name" value="OMP_b-brl"/>
    <property type="match status" value="1"/>
</dbReference>
<dbReference type="AlphaFoldDB" id="A0A368K3A7"/>
<evidence type="ECO:0000256" key="1">
    <source>
        <dbReference type="ARBA" id="ARBA00022729"/>
    </source>
</evidence>
<protein>
    <submittedName>
        <fullName evidence="4">Porin family protein</fullName>
    </submittedName>
</protein>
<dbReference type="EMBL" id="QOZG01000004">
    <property type="protein sequence ID" value="RCS23721.1"/>
    <property type="molecule type" value="Genomic_DNA"/>
</dbReference>
<dbReference type="Gene3D" id="2.40.160.20">
    <property type="match status" value="1"/>
</dbReference>